<dbReference type="GO" id="GO:0006355">
    <property type="term" value="P:regulation of DNA-templated transcription"/>
    <property type="evidence" value="ECO:0007669"/>
    <property type="project" value="InterPro"/>
</dbReference>
<keyword evidence="2" id="KW-0067">ATP-binding</keyword>
<evidence type="ECO:0000259" key="7">
    <source>
        <dbReference type="PROSITE" id="PS50045"/>
    </source>
</evidence>
<dbReference type="Gene3D" id="1.10.8.60">
    <property type="match status" value="1"/>
</dbReference>
<dbReference type="Pfam" id="PF00158">
    <property type="entry name" value="Sigma54_activat"/>
    <property type="match status" value="1"/>
</dbReference>
<keyword evidence="3" id="KW-0805">Transcription regulation</keyword>
<dbReference type="PROSITE" id="PS00675">
    <property type="entry name" value="SIGMA54_INTERACT_1"/>
    <property type="match status" value="1"/>
</dbReference>
<dbReference type="SUPFAM" id="SSF52172">
    <property type="entry name" value="CheY-like"/>
    <property type="match status" value="1"/>
</dbReference>
<dbReference type="PROSITE" id="PS50110">
    <property type="entry name" value="RESPONSE_REGULATORY"/>
    <property type="match status" value="1"/>
</dbReference>
<keyword evidence="4" id="KW-0238">DNA-binding</keyword>
<dbReference type="GO" id="GO:0043565">
    <property type="term" value="F:sequence-specific DNA binding"/>
    <property type="evidence" value="ECO:0007669"/>
    <property type="project" value="InterPro"/>
</dbReference>
<evidence type="ECO:0000256" key="1">
    <source>
        <dbReference type="ARBA" id="ARBA00022741"/>
    </source>
</evidence>
<evidence type="ECO:0000256" key="2">
    <source>
        <dbReference type="ARBA" id="ARBA00022840"/>
    </source>
</evidence>
<dbReference type="CDD" id="cd00009">
    <property type="entry name" value="AAA"/>
    <property type="match status" value="1"/>
</dbReference>
<dbReference type="CDD" id="cd00156">
    <property type="entry name" value="REC"/>
    <property type="match status" value="1"/>
</dbReference>
<feature type="domain" description="Sigma-54 factor interaction" evidence="7">
    <location>
        <begin position="146"/>
        <end position="375"/>
    </location>
</feature>
<keyword evidence="1" id="KW-0547">Nucleotide-binding</keyword>
<dbReference type="SUPFAM" id="SSF52540">
    <property type="entry name" value="P-loop containing nucleoside triphosphate hydrolases"/>
    <property type="match status" value="1"/>
</dbReference>
<dbReference type="InterPro" id="IPR002078">
    <property type="entry name" value="Sigma_54_int"/>
</dbReference>
<dbReference type="KEGG" id="npv:OHM77_06810"/>
<dbReference type="InterPro" id="IPR025944">
    <property type="entry name" value="Sigma_54_int_dom_CS"/>
</dbReference>
<dbReference type="SMART" id="SM00382">
    <property type="entry name" value="AAA"/>
    <property type="match status" value="1"/>
</dbReference>
<evidence type="ECO:0000256" key="6">
    <source>
        <dbReference type="PROSITE-ProRule" id="PRU00169"/>
    </source>
</evidence>
<name>A0AA49FMP5_9PROT</name>
<dbReference type="Pfam" id="PF00072">
    <property type="entry name" value="Response_reg"/>
    <property type="match status" value="1"/>
</dbReference>
<dbReference type="Pfam" id="PF02954">
    <property type="entry name" value="HTH_8"/>
    <property type="match status" value="1"/>
</dbReference>
<evidence type="ECO:0000256" key="4">
    <source>
        <dbReference type="ARBA" id="ARBA00023125"/>
    </source>
</evidence>
<gene>
    <name evidence="9" type="ORF">OHM77_06810</name>
</gene>
<keyword evidence="6" id="KW-0597">Phosphoprotein</keyword>
<dbReference type="PANTHER" id="PTHR32071">
    <property type="entry name" value="TRANSCRIPTIONAL REGULATORY PROTEIN"/>
    <property type="match status" value="1"/>
</dbReference>
<dbReference type="InterPro" id="IPR001789">
    <property type="entry name" value="Sig_transdc_resp-reg_receiver"/>
</dbReference>
<dbReference type="Proteomes" id="UP001234916">
    <property type="component" value="Chromosome"/>
</dbReference>
<keyword evidence="5" id="KW-0804">Transcription</keyword>
<dbReference type="SUPFAM" id="SSF46689">
    <property type="entry name" value="Homeodomain-like"/>
    <property type="match status" value="1"/>
</dbReference>
<dbReference type="PRINTS" id="PR01590">
    <property type="entry name" value="HTHFIS"/>
</dbReference>
<dbReference type="GO" id="GO:0005524">
    <property type="term" value="F:ATP binding"/>
    <property type="evidence" value="ECO:0007669"/>
    <property type="project" value="UniProtKB-KW"/>
</dbReference>
<dbReference type="InterPro" id="IPR003593">
    <property type="entry name" value="AAA+_ATPase"/>
</dbReference>
<evidence type="ECO:0000259" key="8">
    <source>
        <dbReference type="PROSITE" id="PS50110"/>
    </source>
</evidence>
<organism evidence="9">
    <name type="scientific">Candidatus Nitricoxidivorans perseverans</name>
    <dbReference type="NCBI Taxonomy" id="2975601"/>
    <lineage>
        <taxon>Bacteria</taxon>
        <taxon>Pseudomonadati</taxon>
        <taxon>Pseudomonadota</taxon>
        <taxon>Betaproteobacteria</taxon>
        <taxon>Nitrosomonadales</taxon>
        <taxon>Sterolibacteriaceae</taxon>
        <taxon>Candidatus Nitricoxidivorans</taxon>
    </lineage>
</organism>
<feature type="domain" description="Response regulatory" evidence="8">
    <location>
        <begin position="9"/>
        <end position="129"/>
    </location>
</feature>
<dbReference type="InterPro" id="IPR009057">
    <property type="entry name" value="Homeodomain-like_sf"/>
</dbReference>
<dbReference type="Gene3D" id="3.40.50.300">
    <property type="entry name" value="P-loop containing nucleotide triphosphate hydrolases"/>
    <property type="match status" value="1"/>
</dbReference>
<proteinExistence type="predicted"/>
<dbReference type="PANTHER" id="PTHR32071:SF117">
    <property type="entry name" value="PTS-DEPENDENT DIHYDROXYACETONE KINASE OPERON REGULATORY PROTEIN-RELATED"/>
    <property type="match status" value="1"/>
</dbReference>
<dbReference type="InterPro" id="IPR025662">
    <property type="entry name" value="Sigma_54_int_dom_ATP-bd_1"/>
</dbReference>
<dbReference type="AlphaFoldDB" id="A0AA49FMP5"/>
<dbReference type="InterPro" id="IPR027417">
    <property type="entry name" value="P-loop_NTPase"/>
</dbReference>
<dbReference type="InterPro" id="IPR002197">
    <property type="entry name" value="HTH_Fis"/>
</dbReference>
<dbReference type="Gene3D" id="3.40.50.2300">
    <property type="match status" value="1"/>
</dbReference>
<dbReference type="Pfam" id="PF25601">
    <property type="entry name" value="AAA_lid_14"/>
    <property type="match status" value="1"/>
</dbReference>
<sequence>MPDAAGKPSLLIVDDDPLIAEPLSYFLRHDFDVAIAASRPEAIDHVRQAASPPAIALVDLGLPPTPHQPDEGFALVSELLVLAPAIQIVILSGQNDEANARHARALGAADFIAKPADPERLRQMLRRLLSCRAPAEKAAAAARPDLIGDSLPMQRLRTQLRQYANSPFPVLIEGESGSGKEIVAGTLHRLSERHDRPYLALNCAAIAPTLVEPTLFGHARGAFTGAAGARAGYFEDAADGTLFLDEIGELPLDLQPKLLRVLENGEYQRVGETQGRLSRARVIAATNRDLKREVREGRFRADLYHRLSVFAVSVPPLREMGDDRLLLLDHFRRMVVRQTGQAPFMLSSEAEARWRDYHFPGNVRELRNIVIRLATKHAGVTVSSADLEAELDLAASVAANGFRLPRDEDGLAELARLDLRDSASFSLDDTLRRWESAYIRAAQQLTHGNVSQAARLLGVNRTTLYNRMEALARDKGGTSD</sequence>
<dbReference type="EMBL" id="CP107246">
    <property type="protein sequence ID" value="WIM06971.1"/>
    <property type="molecule type" value="Genomic_DNA"/>
</dbReference>
<reference evidence="9" key="1">
    <citation type="journal article" date="2023" name="Nat. Microbiol.">
        <title>Enrichment and characterization of a nitric oxide-reducing microbial community in a continuous bioreactor.</title>
        <authorList>
            <person name="Garrido-Amador P."/>
            <person name="Stortenbeker N."/>
            <person name="Wessels H.J.C.T."/>
            <person name="Speth D.R."/>
            <person name="Garcia-Heredia I."/>
            <person name="Kartal B."/>
        </authorList>
    </citation>
    <scope>NUCLEOTIDE SEQUENCE</scope>
    <source>
        <strain evidence="9">MAG1</strain>
    </source>
</reference>
<feature type="modified residue" description="4-aspartylphosphate" evidence="6">
    <location>
        <position position="59"/>
    </location>
</feature>
<dbReference type="FunFam" id="3.40.50.300:FF:000006">
    <property type="entry name" value="DNA-binding transcriptional regulator NtrC"/>
    <property type="match status" value="1"/>
</dbReference>
<dbReference type="PROSITE" id="PS50045">
    <property type="entry name" value="SIGMA54_INTERACT_4"/>
    <property type="match status" value="1"/>
</dbReference>
<evidence type="ECO:0000256" key="5">
    <source>
        <dbReference type="ARBA" id="ARBA00023163"/>
    </source>
</evidence>
<evidence type="ECO:0000256" key="3">
    <source>
        <dbReference type="ARBA" id="ARBA00023015"/>
    </source>
</evidence>
<accession>A0AA49FMP5</accession>
<dbReference type="SMART" id="SM00448">
    <property type="entry name" value="REC"/>
    <property type="match status" value="1"/>
</dbReference>
<dbReference type="GO" id="GO:0000160">
    <property type="term" value="P:phosphorelay signal transduction system"/>
    <property type="evidence" value="ECO:0007669"/>
    <property type="project" value="InterPro"/>
</dbReference>
<dbReference type="InterPro" id="IPR011006">
    <property type="entry name" value="CheY-like_superfamily"/>
</dbReference>
<protein>
    <submittedName>
        <fullName evidence="9">Sigma-54 dependent transcriptional regulator</fullName>
    </submittedName>
</protein>
<evidence type="ECO:0000313" key="9">
    <source>
        <dbReference type="EMBL" id="WIM06971.1"/>
    </source>
</evidence>
<dbReference type="InterPro" id="IPR058031">
    <property type="entry name" value="AAA_lid_NorR"/>
</dbReference>
<dbReference type="Gene3D" id="1.10.10.60">
    <property type="entry name" value="Homeodomain-like"/>
    <property type="match status" value="1"/>
</dbReference>
<dbReference type="PROSITE" id="PS00688">
    <property type="entry name" value="SIGMA54_INTERACT_3"/>
    <property type="match status" value="1"/>
</dbReference>